<proteinExistence type="predicted"/>
<keyword evidence="1" id="KW-1133">Transmembrane helix</keyword>
<keyword evidence="4" id="KW-1185">Reference proteome</keyword>
<keyword evidence="1" id="KW-0472">Membrane</keyword>
<dbReference type="InterPro" id="IPR006976">
    <property type="entry name" value="VanZ-like"/>
</dbReference>
<feature type="transmembrane region" description="Helical" evidence="1">
    <location>
        <begin position="146"/>
        <end position="167"/>
    </location>
</feature>
<gene>
    <name evidence="3" type="ORF">ACFSX3_02175</name>
</gene>
<feature type="transmembrane region" description="Helical" evidence="1">
    <location>
        <begin position="64"/>
        <end position="84"/>
    </location>
</feature>
<comment type="caution">
    <text evidence="3">The sequence shown here is derived from an EMBL/GenBank/DDBJ whole genome shotgun (WGS) entry which is preliminary data.</text>
</comment>
<evidence type="ECO:0000256" key="1">
    <source>
        <dbReference type="SAM" id="Phobius"/>
    </source>
</evidence>
<evidence type="ECO:0000313" key="4">
    <source>
        <dbReference type="Proteomes" id="UP001597448"/>
    </source>
</evidence>
<dbReference type="Proteomes" id="UP001597448">
    <property type="component" value="Unassembled WGS sequence"/>
</dbReference>
<organism evidence="3 4">
    <name type="scientific">Paenibacillus rhizoplanae</name>
    <dbReference type="NCBI Taxonomy" id="1917181"/>
    <lineage>
        <taxon>Bacteria</taxon>
        <taxon>Bacillati</taxon>
        <taxon>Bacillota</taxon>
        <taxon>Bacilli</taxon>
        <taxon>Bacillales</taxon>
        <taxon>Paenibacillaceae</taxon>
        <taxon>Paenibacillus</taxon>
    </lineage>
</organism>
<sequence>MVKQRKILLTVTVVYTIIVLYFMFFAFGRGEASDHTIYTFIFMPDNFLKLPSPSDLMPPTLMDLVGFGNTIAFIPFGILIPWLYRVGFVRFITLFFIAILVLETLQALTFLGSFDINDALQNSIGAALGFGAYKLGFRYRSLGRNLVATALSGLVLFIALWGLGAAVDKIITKVEGPFTAITEWKDTSGNSSTGDKPGSIQINGQKVTPGSNLYGAEGEDSRTFTYKSEGRTIFCFTFGNPEPTDYSGEISITRDGQEIFNYTGDYQRTNPEQYPVVYEMPALPGDELKITIKGELKIWDVGYKKMQYIWN</sequence>
<protein>
    <submittedName>
        <fullName evidence="3">VanZ family protein</fullName>
    </submittedName>
</protein>
<reference evidence="4" key="1">
    <citation type="journal article" date="2019" name="Int. J. Syst. Evol. Microbiol.">
        <title>The Global Catalogue of Microorganisms (GCM) 10K type strain sequencing project: providing services to taxonomists for standard genome sequencing and annotation.</title>
        <authorList>
            <consortium name="The Broad Institute Genomics Platform"/>
            <consortium name="The Broad Institute Genome Sequencing Center for Infectious Disease"/>
            <person name="Wu L."/>
            <person name="Ma J."/>
        </authorList>
    </citation>
    <scope>NUCLEOTIDE SEQUENCE [LARGE SCALE GENOMIC DNA]</scope>
    <source>
        <strain evidence="4">CCM 8725</strain>
    </source>
</reference>
<feature type="domain" description="VanZ-like" evidence="2">
    <location>
        <begin position="13"/>
        <end position="135"/>
    </location>
</feature>
<dbReference type="EMBL" id="JBHUKY010000007">
    <property type="protein sequence ID" value="MFD2408656.1"/>
    <property type="molecule type" value="Genomic_DNA"/>
</dbReference>
<feature type="transmembrane region" description="Helical" evidence="1">
    <location>
        <begin position="7"/>
        <end position="27"/>
    </location>
</feature>
<accession>A0ABW5F2X9</accession>
<name>A0ABW5F2X9_9BACL</name>
<feature type="transmembrane region" description="Helical" evidence="1">
    <location>
        <begin position="91"/>
        <end position="113"/>
    </location>
</feature>
<dbReference type="Pfam" id="PF04892">
    <property type="entry name" value="VanZ"/>
    <property type="match status" value="1"/>
</dbReference>
<evidence type="ECO:0000259" key="2">
    <source>
        <dbReference type="Pfam" id="PF04892"/>
    </source>
</evidence>
<dbReference type="RefSeq" id="WP_209991402.1">
    <property type="nucleotide sequence ID" value="NZ_JBHUKY010000007.1"/>
</dbReference>
<evidence type="ECO:0000313" key="3">
    <source>
        <dbReference type="EMBL" id="MFD2408656.1"/>
    </source>
</evidence>
<keyword evidence="1" id="KW-0812">Transmembrane</keyword>